<sequence>MPRLRSRAVVAAVGAGLVLPALATLPSQAVVGSGTVSFNDCDVILNPLAENDPVTQNGTWSLPITVDHPSPVPVFSSQTVGFELGSVPAGTFPESLTDTSLDIFVEFEDSRGGSLQFSAPTTVLGDFDPSQPLVLGEYDVDNVEYGESGRYSFFLKKVTVDILGSAGDTGKNYRYSCDRVANPTSLVTVGVFDPNAPAQITLDSLQATQGQSVGIDGRDFLAQVGTLTPTVGGEAANAFPVDEIGFFDGELVIPEFAPPGQQEVRATYQGETATTFITVIAKKAQLAVASSPVKVGKKVTVTGSQFKPGEKVTLKLKKKGPAKKGTKKAFGSSVTADANGQISKAVKLKKAAKGTWKITAKGAESGRTAASGFKVS</sequence>
<proteinExistence type="predicted"/>
<protein>
    <submittedName>
        <fullName evidence="1">Unannotated protein</fullName>
    </submittedName>
</protein>
<dbReference type="Gene3D" id="2.60.40.230">
    <property type="entry name" value="Neocarzinostatin-like"/>
    <property type="match status" value="1"/>
</dbReference>
<organism evidence="1">
    <name type="scientific">freshwater metagenome</name>
    <dbReference type="NCBI Taxonomy" id="449393"/>
    <lineage>
        <taxon>unclassified sequences</taxon>
        <taxon>metagenomes</taxon>
        <taxon>ecological metagenomes</taxon>
    </lineage>
</organism>
<name>A0A6J6SUN1_9ZZZZ</name>
<accession>A0A6J6SUN1</accession>
<gene>
    <name evidence="1" type="ORF">UFOPK2761_01081</name>
</gene>
<reference evidence="1" key="1">
    <citation type="submission" date="2020-05" db="EMBL/GenBank/DDBJ databases">
        <authorList>
            <person name="Chiriac C."/>
            <person name="Salcher M."/>
            <person name="Ghai R."/>
            <person name="Kavagutti S V."/>
        </authorList>
    </citation>
    <scope>NUCLEOTIDE SEQUENCE</scope>
</reference>
<dbReference type="EMBL" id="CAEZYQ010000007">
    <property type="protein sequence ID" value="CAB4738460.1"/>
    <property type="molecule type" value="Genomic_DNA"/>
</dbReference>
<dbReference type="AlphaFoldDB" id="A0A6J6SUN1"/>
<evidence type="ECO:0000313" key="1">
    <source>
        <dbReference type="EMBL" id="CAB4738460.1"/>
    </source>
</evidence>